<proteinExistence type="predicted"/>
<protein>
    <submittedName>
        <fullName evidence="2">Uncharacterized protein</fullName>
    </submittedName>
</protein>
<organism evidence="2">
    <name type="scientific">Rhizophora mucronata</name>
    <name type="common">Asiatic mangrove</name>
    <dbReference type="NCBI Taxonomy" id="61149"/>
    <lineage>
        <taxon>Eukaryota</taxon>
        <taxon>Viridiplantae</taxon>
        <taxon>Streptophyta</taxon>
        <taxon>Embryophyta</taxon>
        <taxon>Tracheophyta</taxon>
        <taxon>Spermatophyta</taxon>
        <taxon>Magnoliopsida</taxon>
        <taxon>eudicotyledons</taxon>
        <taxon>Gunneridae</taxon>
        <taxon>Pentapetalae</taxon>
        <taxon>rosids</taxon>
        <taxon>fabids</taxon>
        <taxon>Malpighiales</taxon>
        <taxon>Rhizophoraceae</taxon>
        <taxon>Rhizophora</taxon>
    </lineage>
</organism>
<evidence type="ECO:0000256" key="1">
    <source>
        <dbReference type="SAM" id="Phobius"/>
    </source>
</evidence>
<dbReference type="EMBL" id="GGEC01040147">
    <property type="protein sequence ID" value="MBX20631.1"/>
    <property type="molecule type" value="Transcribed_RNA"/>
</dbReference>
<feature type="transmembrane region" description="Helical" evidence="1">
    <location>
        <begin position="53"/>
        <end position="73"/>
    </location>
</feature>
<name>A0A2P2LRN2_RHIMU</name>
<dbReference type="AlphaFoldDB" id="A0A2P2LRN2"/>
<accession>A0A2P2LRN2</accession>
<evidence type="ECO:0000313" key="2">
    <source>
        <dbReference type="EMBL" id="MBX20631.1"/>
    </source>
</evidence>
<keyword evidence="1" id="KW-0472">Membrane</keyword>
<keyword evidence="1" id="KW-1133">Transmembrane helix</keyword>
<sequence>MGRVDCQSISISVLVLSSRNCTLYKSTASLSFSCAFFLNYLPLFCVFRSNLLYAIFSFYVVSFSFQILSSLCLS</sequence>
<reference evidence="2" key="1">
    <citation type="submission" date="2018-02" db="EMBL/GenBank/DDBJ databases">
        <title>Rhizophora mucronata_Transcriptome.</title>
        <authorList>
            <person name="Meera S.P."/>
            <person name="Sreeshan A."/>
            <person name="Augustine A."/>
        </authorList>
    </citation>
    <scope>NUCLEOTIDE SEQUENCE</scope>
    <source>
        <tissue evidence="2">Leaf</tissue>
    </source>
</reference>
<keyword evidence="1" id="KW-0812">Transmembrane</keyword>
<feature type="transmembrane region" description="Helical" evidence="1">
    <location>
        <begin position="21"/>
        <end position="41"/>
    </location>
</feature>